<dbReference type="CDD" id="cd02440">
    <property type="entry name" value="AdoMet_MTases"/>
    <property type="match status" value="1"/>
</dbReference>
<keyword evidence="1" id="KW-0963">Cytoplasm</keyword>
<keyword evidence="4" id="KW-0699">rRNA-binding</keyword>
<dbReference type="RefSeq" id="WP_127343049.1">
    <property type="nucleotide sequence ID" value="NZ_RJJX01000005.1"/>
</dbReference>
<evidence type="ECO:0000256" key="9">
    <source>
        <dbReference type="ARBA" id="ARBA00023134"/>
    </source>
</evidence>
<dbReference type="AlphaFoldDB" id="A0A434AWU9"/>
<dbReference type="Proteomes" id="UP000282985">
    <property type="component" value="Unassembled WGS sequence"/>
</dbReference>
<evidence type="ECO:0000256" key="7">
    <source>
        <dbReference type="ARBA" id="ARBA00022833"/>
    </source>
</evidence>
<keyword evidence="13" id="KW-1185">Reference proteome</keyword>
<proteinExistence type="predicted"/>
<dbReference type="InterPro" id="IPR027417">
    <property type="entry name" value="P-loop_NTPase"/>
</dbReference>
<dbReference type="PANTHER" id="PTHR32120">
    <property type="entry name" value="SMALL RIBOSOMAL SUBUNIT BIOGENESIS GTPASE RSGA"/>
    <property type="match status" value="1"/>
</dbReference>
<keyword evidence="9" id="KW-0342">GTP-binding</keyword>
<dbReference type="InterPro" id="IPR041698">
    <property type="entry name" value="Methyltransf_25"/>
</dbReference>
<evidence type="ECO:0000259" key="11">
    <source>
        <dbReference type="PROSITE" id="PS51721"/>
    </source>
</evidence>
<evidence type="ECO:0000256" key="3">
    <source>
        <dbReference type="ARBA" id="ARBA00022723"/>
    </source>
</evidence>
<dbReference type="PANTHER" id="PTHR32120:SF10">
    <property type="entry name" value="SMALL RIBOSOMAL SUBUNIT BIOGENESIS GTPASE RSGA"/>
    <property type="match status" value="1"/>
</dbReference>
<evidence type="ECO:0000256" key="1">
    <source>
        <dbReference type="ARBA" id="ARBA00022490"/>
    </source>
</evidence>
<dbReference type="GO" id="GO:0005525">
    <property type="term" value="F:GTP binding"/>
    <property type="evidence" value="ECO:0007669"/>
    <property type="project" value="UniProtKB-KW"/>
</dbReference>
<dbReference type="Pfam" id="PF03193">
    <property type="entry name" value="RsgA_GTPase"/>
    <property type="match status" value="1"/>
</dbReference>
<dbReference type="InterPro" id="IPR030378">
    <property type="entry name" value="G_CP_dom"/>
</dbReference>
<keyword evidence="3" id="KW-0479">Metal-binding</keyword>
<dbReference type="GO" id="GO:0042254">
    <property type="term" value="P:ribosome biogenesis"/>
    <property type="evidence" value="ECO:0007669"/>
    <property type="project" value="UniProtKB-KW"/>
</dbReference>
<evidence type="ECO:0000256" key="4">
    <source>
        <dbReference type="ARBA" id="ARBA00022730"/>
    </source>
</evidence>
<dbReference type="SUPFAM" id="SSF53335">
    <property type="entry name" value="S-adenosyl-L-methionine-dependent methyltransferases"/>
    <property type="match status" value="1"/>
</dbReference>
<dbReference type="GO" id="GO:0046872">
    <property type="term" value="F:metal ion binding"/>
    <property type="evidence" value="ECO:0007669"/>
    <property type="project" value="UniProtKB-KW"/>
</dbReference>
<evidence type="ECO:0000259" key="10">
    <source>
        <dbReference type="PROSITE" id="PS50936"/>
    </source>
</evidence>
<dbReference type="GO" id="GO:0003924">
    <property type="term" value="F:GTPase activity"/>
    <property type="evidence" value="ECO:0007669"/>
    <property type="project" value="InterPro"/>
</dbReference>
<dbReference type="InterPro" id="IPR010914">
    <property type="entry name" value="RsgA_GTPase_dom"/>
</dbReference>
<gene>
    <name evidence="12" type="primary">rsgA</name>
    <name evidence="12" type="ORF">DLK05_05810</name>
</gene>
<dbReference type="Gene3D" id="3.40.50.150">
    <property type="entry name" value="Vaccinia Virus protein VP39"/>
    <property type="match status" value="1"/>
</dbReference>
<evidence type="ECO:0000256" key="6">
    <source>
        <dbReference type="ARBA" id="ARBA00022801"/>
    </source>
</evidence>
<dbReference type="SUPFAM" id="SSF52540">
    <property type="entry name" value="P-loop containing nucleoside triphosphate hydrolases"/>
    <property type="match status" value="1"/>
</dbReference>
<evidence type="ECO:0000256" key="2">
    <source>
        <dbReference type="ARBA" id="ARBA00022517"/>
    </source>
</evidence>
<feature type="domain" description="CP-type G" evidence="11">
    <location>
        <begin position="131"/>
        <end position="288"/>
    </location>
</feature>
<protein>
    <submittedName>
        <fullName evidence="12">GTPase RsgA</fullName>
    </submittedName>
</protein>
<feature type="domain" description="EngC GTPase" evidence="10">
    <location>
        <begin position="139"/>
        <end position="286"/>
    </location>
</feature>
<keyword evidence="7" id="KW-0862">Zinc</keyword>
<evidence type="ECO:0000313" key="13">
    <source>
        <dbReference type="Proteomes" id="UP000282985"/>
    </source>
</evidence>
<evidence type="ECO:0000256" key="8">
    <source>
        <dbReference type="ARBA" id="ARBA00022884"/>
    </source>
</evidence>
<dbReference type="OrthoDB" id="9809485at2"/>
<keyword evidence="6" id="KW-0378">Hydrolase</keyword>
<organism evidence="12 13">
    <name type="scientific">Ancylomarina longa</name>
    <dbReference type="NCBI Taxonomy" id="2487017"/>
    <lineage>
        <taxon>Bacteria</taxon>
        <taxon>Pseudomonadati</taxon>
        <taxon>Bacteroidota</taxon>
        <taxon>Bacteroidia</taxon>
        <taxon>Marinilabiliales</taxon>
        <taxon>Marinifilaceae</taxon>
        <taxon>Ancylomarina</taxon>
    </lineage>
</organism>
<reference evidence="12 13" key="1">
    <citation type="submission" date="2018-11" db="EMBL/GenBank/DDBJ databases">
        <title>Parancylomarina longa gen. nov., sp. nov., isolated from sediments of southern Okinawa.</title>
        <authorList>
            <person name="Fu T."/>
        </authorList>
    </citation>
    <scope>NUCLEOTIDE SEQUENCE [LARGE SCALE GENOMIC DNA]</scope>
    <source>
        <strain evidence="12 13">T3-2 S1-C</strain>
    </source>
</reference>
<evidence type="ECO:0000313" key="12">
    <source>
        <dbReference type="EMBL" id="RUT78994.1"/>
    </source>
</evidence>
<dbReference type="EMBL" id="RJJX01000005">
    <property type="protein sequence ID" value="RUT78994.1"/>
    <property type="molecule type" value="Genomic_DNA"/>
</dbReference>
<dbReference type="PROSITE" id="PS50936">
    <property type="entry name" value="ENGC_GTPASE"/>
    <property type="match status" value="1"/>
</dbReference>
<dbReference type="InterPro" id="IPR004881">
    <property type="entry name" value="Ribosome_biogen_GTPase_RsgA"/>
</dbReference>
<accession>A0A434AWU9</accession>
<keyword evidence="5" id="KW-0547">Nucleotide-binding</keyword>
<dbReference type="Gene3D" id="3.40.50.300">
    <property type="entry name" value="P-loop containing nucleotide triphosphate hydrolases"/>
    <property type="match status" value="1"/>
</dbReference>
<dbReference type="GO" id="GO:0019843">
    <property type="term" value="F:rRNA binding"/>
    <property type="evidence" value="ECO:0007669"/>
    <property type="project" value="UniProtKB-KW"/>
</dbReference>
<evidence type="ECO:0000256" key="5">
    <source>
        <dbReference type="ARBA" id="ARBA00022741"/>
    </source>
</evidence>
<comment type="caution">
    <text evidence="12">The sequence shown here is derived from an EMBL/GenBank/DDBJ whole genome shotgun (WGS) entry which is preliminary data.</text>
</comment>
<keyword evidence="8" id="KW-0694">RNA-binding</keyword>
<dbReference type="Pfam" id="PF13649">
    <property type="entry name" value="Methyltransf_25"/>
    <property type="match status" value="1"/>
</dbReference>
<dbReference type="PROSITE" id="PS51721">
    <property type="entry name" value="G_CP"/>
    <property type="match status" value="1"/>
</dbReference>
<dbReference type="InterPro" id="IPR029063">
    <property type="entry name" value="SAM-dependent_MTases_sf"/>
</dbReference>
<sequence>MSKEDKSIHEFDFNLICEYYSSLERQGPGSPEITIKALSFIDKLSNESRIADIGCGTGGQTMVLAQHSLGHIRGIDLFPNFINLFNSNANKLNLQDRVKGLVGSMDSLPFQNEELDLIWSEGAIYNKSGAISEKQAIATYVDKAFIVQSLDNNFNVRRIERFMLQLADENIQPVLVLTKTDLDFNKDKVENALRHISHKIPVFFTSIQSPSSIDPLRKFISTGETVVFTGSSSVGKSTLINALCRQKILQTATISDSTGKGKHTSTRREMVLMEQSGILIDTPGVKVFGVTNDDPDTLSEVLDFSSFEG</sequence>
<keyword evidence="2" id="KW-0690">Ribosome biogenesis</keyword>
<name>A0A434AWU9_9BACT</name>